<accession>A0A1Q6DWS2</accession>
<organism evidence="1 2">
    <name type="scientific">Methanohalarchaeum thermophilum</name>
    <dbReference type="NCBI Taxonomy" id="1903181"/>
    <lineage>
        <taxon>Archaea</taxon>
        <taxon>Methanobacteriati</taxon>
        <taxon>Methanobacteriota</taxon>
        <taxon>Methanonatronarchaeia</taxon>
        <taxon>Methanonatronarchaeales</taxon>
        <taxon>Methanonatronarchaeaceae</taxon>
        <taxon>Candidatus Methanohalarchaeum</taxon>
    </lineage>
</organism>
<evidence type="ECO:0000313" key="2">
    <source>
        <dbReference type="Proteomes" id="UP000185744"/>
    </source>
</evidence>
<keyword evidence="2" id="KW-1185">Reference proteome</keyword>
<sequence length="78" mass="9733">MDLRFEELTDEEWRFIEPIFPSQPEKPIYSHIMKKKSIQLLYPKIIDIKSIKKQKQLIYNLYKNRFLIRKNHKKQKQK</sequence>
<evidence type="ECO:0000313" key="1">
    <source>
        <dbReference type="EMBL" id="OKY78797.1"/>
    </source>
</evidence>
<dbReference type="AlphaFoldDB" id="A0A1Q6DWS2"/>
<reference evidence="1" key="1">
    <citation type="submission" date="2016-12" db="EMBL/GenBank/DDBJ databases">
        <title>Discovery of methanogenic haloarchaea.</title>
        <authorList>
            <person name="Sorokin D.Y."/>
            <person name="Makarova K.S."/>
            <person name="Abbas B."/>
            <person name="Ferrer M."/>
            <person name="Golyshin P.N."/>
        </authorList>
    </citation>
    <scope>NUCLEOTIDE SEQUENCE [LARGE SCALE GENOMIC DNA]</scope>
    <source>
        <strain evidence="1">HMET1</strain>
    </source>
</reference>
<protein>
    <submittedName>
        <fullName evidence="1">Uncharacterized protein</fullName>
    </submittedName>
</protein>
<name>A0A1Q6DWS2_METT1</name>
<proteinExistence type="predicted"/>
<dbReference type="Proteomes" id="UP000185744">
    <property type="component" value="Unassembled WGS sequence"/>
</dbReference>
<dbReference type="InParanoid" id="A0A1Q6DWS2"/>
<gene>
    <name evidence="1" type="ORF">BTN85_1300</name>
</gene>
<comment type="caution">
    <text evidence="1">The sequence shown here is derived from an EMBL/GenBank/DDBJ whole genome shotgun (WGS) entry which is preliminary data.</text>
</comment>
<dbReference type="EMBL" id="MSDW01000001">
    <property type="protein sequence ID" value="OKY78797.1"/>
    <property type="molecule type" value="Genomic_DNA"/>
</dbReference>